<dbReference type="AlphaFoldDB" id="A0A0V8QAP9"/>
<dbReference type="NCBIfam" id="TIGR01554">
    <property type="entry name" value="major_cap_HK97"/>
    <property type="match status" value="1"/>
</dbReference>
<dbReference type="EMBL" id="LNAM01000207">
    <property type="protein sequence ID" value="KSV57669.1"/>
    <property type="molecule type" value="Genomic_DNA"/>
</dbReference>
<reference evidence="3 4" key="1">
    <citation type="submission" date="2015-11" db="EMBL/GenBank/DDBJ databases">
        <title>Butyribacter intestini gen. nov., sp. nov., a butyric acid-producing bacterium of the family Lachnospiraceae isolated from the human faeces.</title>
        <authorList>
            <person name="Zou Y."/>
            <person name="Xue W."/>
            <person name="Luo G."/>
            <person name="Lv M."/>
        </authorList>
    </citation>
    <scope>NUCLEOTIDE SEQUENCE [LARGE SCALE GENOMIC DNA]</scope>
    <source>
        <strain evidence="3 4">ACET-33324</strain>
    </source>
</reference>
<evidence type="ECO:0000313" key="4">
    <source>
        <dbReference type="Proteomes" id="UP000054874"/>
    </source>
</evidence>
<dbReference type="InterPro" id="IPR024455">
    <property type="entry name" value="Phage_capsid"/>
</dbReference>
<proteinExistence type="predicted"/>
<dbReference type="Pfam" id="PF05065">
    <property type="entry name" value="Phage_capsid"/>
    <property type="match status" value="1"/>
</dbReference>
<dbReference type="InterPro" id="IPR054612">
    <property type="entry name" value="Phage_capsid-like_C"/>
</dbReference>
<protein>
    <recommendedName>
        <fullName evidence="2">Phage capsid-like C-terminal domain-containing protein</fullName>
    </recommendedName>
</protein>
<accession>A0A0V8QAP9</accession>
<dbReference type="STRING" id="290052.ASU35_15645"/>
<evidence type="ECO:0000313" key="3">
    <source>
        <dbReference type="EMBL" id="KSV57669.1"/>
    </source>
</evidence>
<dbReference type="Gene3D" id="3.30.2320.10">
    <property type="entry name" value="hypothetical protein PF0899 domain"/>
    <property type="match status" value="1"/>
</dbReference>
<dbReference type="RefSeq" id="WP_058354077.1">
    <property type="nucleotide sequence ID" value="NZ_CABMMD010000207.1"/>
</dbReference>
<dbReference type="SUPFAM" id="SSF56563">
    <property type="entry name" value="Major capsid protein gp5"/>
    <property type="match status" value="1"/>
</dbReference>
<feature type="domain" description="Phage capsid-like C-terminal" evidence="2">
    <location>
        <begin position="59"/>
        <end position="252"/>
    </location>
</feature>
<dbReference type="Proteomes" id="UP000054874">
    <property type="component" value="Unassembled WGS sequence"/>
</dbReference>
<evidence type="ECO:0000259" key="2">
    <source>
        <dbReference type="Pfam" id="PF05065"/>
    </source>
</evidence>
<organism evidence="3 4">
    <name type="scientific">Acetivibrio ethanolgignens</name>
    <dbReference type="NCBI Taxonomy" id="290052"/>
    <lineage>
        <taxon>Bacteria</taxon>
        <taxon>Bacillati</taxon>
        <taxon>Bacillota</taxon>
        <taxon>Clostridia</taxon>
        <taxon>Eubacteriales</taxon>
        <taxon>Oscillospiraceae</taxon>
        <taxon>Acetivibrio</taxon>
    </lineage>
</organism>
<keyword evidence="4" id="KW-1185">Reference proteome</keyword>
<comment type="subcellular location">
    <subcellularLocation>
        <location evidence="1">Virion</location>
    </subcellularLocation>
</comment>
<sequence length="263" mass="29222">MVTESISSTNSSQEGIVMGIDEITNSGKDYDTEFWNKAMRGKPADFEKLKDGRTATDMFTLPYDSNRKYMAELEKESIFRQFATSINVSSSNNTVLAYASDDVAACVPEGESINVSDLADDFTRIKTEAHKVVSLVKIANAFVTDNAFDIKKHLPKRFAKVFGRAEENIFINGTGEGQPVGILNDTLGAETGVTTTDVTFDDVINLYMSVKAKHRKHGVWLMNDETALALRKLKDKDGNYLWQENMDTILGKRGRKKSCVFGS</sequence>
<dbReference type="Gene3D" id="3.30.2400.10">
    <property type="entry name" value="Major capsid protein gp5"/>
    <property type="match status" value="1"/>
</dbReference>
<dbReference type="OrthoDB" id="9786516at2"/>
<name>A0A0V8QAP9_9FIRM</name>
<comment type="caution">
    <text evidence="3">The sequence shown here is derived from an EMBL/GenBank/DDBJ whole genome shotgun (WGS) entry which is preliminary data.</text>
</comment>
<gene>
    <name evidence="3" type="ORF">ASU35_15645</name>
</gene>
<evidence type="ECO:0000256" key="1">
    <source>
        <dbReference type="ARBA" id="ARBA00004328"/>
    </source>
</evidence>